<dbReference type="AlphaFoldDB" id="A0A8S1XVR2"/>
<accession>A0A8S1XVR2</accession>
<evidence type="ECO:0000313" key="1">
    <source>
        <dbReference type="EMBL" id="CAD8205479.1"/>
    </source>
</evidence>
<dbReference type="EMBL" id="CAJJDP010000136">
    <property type="protein sequence ID" value="CAD8205479.1"/>
    <property type="molecule type" value="Genomic_DNA"/>
</dbReference>
<organism evidence="1 3">
    <name type="scientific">Paramecium octaurelia</name>
    <dbReference type="NCBI Taxonomy" id="43137"/>
    <lineage>
        <taxon>Eukaryota</taxon>
        <taxon>Sar</taxon>
        <taxon>Alveolata</taxon>
        <taxon>Ciliophora</taxon>
        <taxon>Intramacronucleata</taxon>
        <taxon>Oligohymenophorea</taxon>
        <taxon>Peniculida</taxon>
        <taxon>Parameciidae</taxon>
        <taxon>Paramecium</taxon>
    </lineage>
</organism>
<gene>
    <name evidence="1" type="ORF">POCTA_138.1.T1350148</name>
    <name evidence="2" type="ORF">POCTA_138.1.T1350150</name>
</gene>
<dbReference type="Proteomes" id="UP000683925">
    <property type="component" value="Unassembled WGS sequence"/>
</dbReference>
<evidence type="ECO:0000313" key="3">
    <source>
        <dbReference type="Proteomes" id="UP000683925"/>
    </source>
</evidence>
<evidence type="ECO:0000313" key="2">
    <source>
        <dbReference type="EMBL" id="CAD8205483.1"/>
    </source>
</evidence>
<sequence>MNTFNIDKNRFVKKAKEKKSKNKISSNPLSLNTSGKKILMTQTPQLRLIYQFQFSLQLNSYFHHWWPSKKLNDLIHLCILILTQIVEKKKFFILDSTANTKPHF</sequence>
<name>A0A8S1XVR2_PAROT</name>
<comment type="caution">
    <text evidence="1">The sequence shown here is derived from an EMBL/GenBank/DDBJ whole genome shotgun (WGS) entry which is preliminary data.</text>
</comment>
<protein>
    <submittedName>
        <fullName evidence="1">Uncharacterized protein</fullName>
    </submittedName>
</protein>
<keyword evidence="3" id="KW-1185">Reference proteome</keyword>
<dbReference type="EMBL" id="CAJJDP010000136">
    <property type="protein sequence ID" value="CAD8205483.1"/>
    <property type="molecule type" value="Genomic_DNA"/>
</dbReference>
<reference evidence="1" key="1">
    <citation type="submission" date="2021-01" db="EMBL/GenBank/DDBJ databases">
        <authorList>
            <consortium name="Genoscope - CEA"/>
            <person name="William W."/>
        </authorList>
    </citation>
    <scope>NUCLEOTIDE SEQUENCE</scope>
</reference>
<proteinExistence type="predicted"/>